<dbReference type="SMART" id="SM00355">
    <property type="entry name" value="ZnF_C2H2"/>
    <property type="match status" value="2"/>
</dbReference>
<proteinExistence type="predicted"/>
<evidence type="ECO:0000259" key="8">
    <source>
        <dbReference type="PROSITE" id="PS50157"/>
    </source>
</evidence>
<keyword evidence="6" id="KW-0539">Nucleus</keyword>
<feature type="domain" description="C2H2-type" evidence="8">
    <location>
        <begin position="41"/>
        <end position="68"/>
    </location>
</feature>
<protein>
    <submittedName>
        <fullName evidence="9">ZN572 protein</fullName>
    </submittedName>
</protein>
<evidence type="ECO:0000256" key="7">
    <source>
        <dbReference type="PROSITE-ProRule" id="PRU00042"/>
    </source>
</evidence>
<dbReference type="PROSITE" id="PS50157">
    <property type="entry name" value="ZINC_FINGER_C2H2_2"/>
    <property type="match status" value="2"/>
</dbReference>
<evidence type="ECO:0000256" key="4">
    <source>
        <dbReference type="ARBA" id="ARBA00022771"/>
    </source>
</evidence>
<feature type="non-terminal residue" evidence="9">
    <location>
        <position position="78"/>
    </location>
</feature>
<evidence type="ECO:0000256" key="5">
    <source>
        <dbReference type="ARBA" id="ARBA00022833"/>
    </source>
</evidence>
<evidence type="ECO:0000256" key="3">
    <source>
        <dbReference type="ARBA" id="ARBA00022737"/>
    </source>
</evidence>
<dbReference type="Proteomes" id="UP000567570">
    <property type="component" value="Unassembled WGS sequence"/>
</dbReference>
<evidence type="ECO:0000313" key="9">
    <source>
        <dbReference type="EMBL" id="NXO57948.1"/>
    </source>
</evidence>
<accession>A0A7L1THQ6</accession>
<evidence type="ECO:0000256" key="6">
    <source>
        <dbReference type="ARBA" id="ARBA00023242"/>
    </source>
</evidence>
<evidence type="ECO:0000256" key="2">
    <source>
        <dbReference type="ARBA" id="ARBA00022723"/>
    </source>
</evidence>
<dbReference type="PROSITE" id="PS00028">
    <property type="entry name" value="ZINC_FINGER_C2H2_1"/>
    <property type="match status" value="2"/>
</dbReference>
<evidence type="ECO:0000313" key="10">
    <source>
        <dbReference type="Proteomes" id="UP000567570"/>
    </source>
</evidence>
<dbReference type="Gene3D" id="3.30.160.60">
    <property type="entry name" value="Classic Zinc Finger"/>
    <property type="match status" value="2"/>
</dbReference>
<dbReference type="AlphaFoldDB" id="A0A7L1THQ6"/>
<keyword evidence="4 7" id="KW-0863">Zinc-finger</keyword>
<gene>
    <name evidence="9" type="primary">Znf572_0</name>
    <name evidence="9" type="ORF">ARAGUA_R08853</name>
</gene>
<keyword evidence="10" id="KW-1185">Reference proteome</keyword>
<dbReference type="FunFam" id="3.30.160.60:FF:000744">
    <property type="entry name" value="zinc finger E-box-binding homeobox 1"/>
    <property type="match status" value="2"/>
</dbReference>
<evidence type="ECO:0000256" key="1">
    <source>
        <dbReference type="ARBA" id="ARBA00004123"/>
    </source>
</evidence>
<keyword evidence="3" id="KW-0677">Repeat</keyword>
<dbReference type="InterPro" id="IPR013087">
    <property type="entry name" value="Znf_C2H2_type"/>
</dbReference>
<dbReference type="GO" id="GO:0000981">
    <property type="term" value="F:DNA-binding transcription factor activity, RNA polymerase II-specific"/>
    <property type="evidence" value="ECO:0007669"/>
    <property type="project" value="TreeGrafter"/>
</dbReference>
<dbReference type="Pfam" id="PF00096">
    <property type="entry name" value="zf-C2H2"/>
    <property type="match status" value="2"/>
</dbReference>
<organism evidence="9 10">
    <name type="scientific">Aramus guarauna</name>
    <name type="common">Limpkin</name>
    <name type="synonym">Scolopax guarauna</name>
    <dbReference type="NCBI Taxonomy" id="54356"/>
    <lineage>
        <taxon>Eukaryota</taxon>
        <taxon>Metazoa</taxon>
        <taxon>Chordata</taxon>
        <taxon>Craniata</taxon>
        <taxon>Vertebrata</taxon>
        <taxon>Euteleostomi</taxon>
        <taxon>Archelosauria</taxon>
        <taxon>Archosauria</taxon>
        <taxon>Dinosauria</taxon>
        <taxon>Saurischia</taxon>
        <taxon>Theropoda</taxon>
        <taxon>Coelurosauria</taxon>
        <taxon>Aves</taxon>
        <taxon>Neognathae</taxon>
        <taxon>Neoaves</taxon>
        <taxon>Gruiformes</taxon>
        <taxon>Aramidae</taxon>
        <taxon>Aramus</taxon>
    </lineage>
</organism>
<name>A0A7L1THQ6_ARAGA</name>
<dbReference type="SUPFAM" id="SSF57667">
    <property type="entry name" value="beta-beta-alpha zinc fingers"/>
    <property type="match status" value="2"/>
</dbReference>
<dbReference type="PANTHER" id="PTHR23226">
    <property type="entry name" value="ZINC FINGER AND SCAN DOMAIN-CONTAINING"/>
    <property type="match status" value="1"/>
</dbReference>
<dbReference type="InterPro" id="IPR036236">
    <property type="entry name" value="Znf_C2H2_sf"/>
</dbReference>
<dbReference type="GO" id="GO:0008270">
    <property type="term" value="F:zinc ion binding"/>
    <property type="evidence" value="ECO:0007669"/>
    <property type="project" value="UniProtKB-KW"/>
</dbReference>
<feature type="non-terminal residue" evidence="9">
    <location>
        <position position="1"/>
    </location>
</feature>
<dbReference type="GO" id="GO:0005634">
    <property type="term" value="C:nucleus"/>
    <property type="evidence" value="ECO:0007669"/>
    <property type="project" value="UniProtKB-SubCell"/>
</dbReference>
<dbReference type="GO" id="GO:0000978">
    <property type="term" value="F:RNA polymerase II cis-regulatory region sequence-specific DNA binding"/>
    <property type="evidence" value="ECO:0007669"/>
    <property type="project" value="TreeGrafter"/>
</dbReference>
<dbReference type="EMBL" id="VXBL01008123">
    <property type="protein sequence ID" value="NXO57948.1"/>
    <property type="molecule type" value="Genomic_DNA"/>
</dbReference>
<comment type="subcellular location">
    <subcellularLocation>
        <location evidence="1">Nucleus</location>
    </subcellularLocation>
</comment>
<sequence>CPQCGKTFTHSSNLLLHRRTHAGTRPHDHSVTAVTPPAAPHRCPTCGKTFKNSSGLARHRHGHAAERPFKCAVCPKTF</sequence>
<feature type="domain" description="C2H2-type" evidence="8">
    <location>
        <begin position="1"/>
        <end position="26"/>
    </location>
</feature>
<keyword evidence="5" id="KW-0862">Zinc</keyword>
<keyword evidence="2" id="KW-0479">Metal-binding</keyword>
<comment type="caution">
    <text evidence="9">The sequence shown here is derived from an EMBL/GenBank/DDBJ whole genome shotgun (WGS) entry which is preliminary data.</text>
</comment>
<dbReference type="PANTHER" id="PTHR23226:SF416">
    <property type="entry name" value="FI01424P"/>
    <property type="match status" value="1"/>
</dbReference>
<reference evidence="9 10" key="1">
    <citation type="submission" date="2019-09" db="EMBL/GenBank/DDBJ databases">
        <title>Bird 10,000 Genomes (B10K) Project - Family phase.</title>
        <authorList>
            <person name="Zhang G."/>
        </authorList>
    </citation>
    <scope>NUCLEOTIDE SEQUENCE [LARGE SCALE GENOMIC DNA]</scope>
    <source>
        <strain evidence="9">B10K-DU-002-11</strain>
        <tissue evidence="9">Muscle</tissue>
    </source>
</reference>